<feature type="region of interest" description="Disordered" evidence="1">
    <location>
        <begin position="30"/>
        <end position="54"/>
    </location>
</feature>
<organism evidence="2 3">
    <name type="scientific">Digitaria exilis</name>
    <dbReference type="NCBI Taxonomy" id="1010633"/>
    <lineage>
        <taxon>Eukaryota</taxon>
        <taxon>Viridiplantae</taxon>
        <taxon>Streptophyta</taxon>
        <taxon>Embryophyta</taxon>
        <taxon>Tracheophyta</taxon>
        <taxon>Spermatophyta</taxon>
        <taxon>Magnoliopsida</taxon>
        <taxon>Liliopsida</taxon>
        <taxon>Poales</taxon>
        <taxon>Poaceae</taxon>
        <taxon>PACMAD clade</taxon>
        <taxon>Panicoideae</taxon>
        <taxon>Panicodae</taxon>
        <taxon>Paniceae</taxon>
        <taxon>Anthephorinae</taxon>
        <taxon>Digitaria</taxon>
    </lineage>
</organism>
<name>A0A835C4F7_9POAL</name>
<gene>
    <name evidence="2" type="ORF">HU200_029099</name>
</gene>
<comment type="caution">
    <text evidence="2">The sequence shown here is derived from an EMBL/GenBank/DDBJ whole genome shotgun (WGS) entry which is preliminary data.</text>
</comment>
<keyword evidence="3" id="KW-1185">Reference proteome</keyword>
<evidence type="ECO:0000256" key="1">
    <source>
        <dbReference type="SAM" id="MobiDB-lite"/>
    </source>
</evidence>
<evidence type="ECO:0000313" key="2">
    <source>
        <dbReference type="EMBL" id="KAF8711093.1"/>
    </source>
</evidence>
<dbReference type="Proteomes" id="UP000636709">
    <property type="component" value="Unassembled WGS sequence"/>
</dbReference>
<dbReference type="EMBL" id="JACEFO010001753">
    <property type="protein sequence ID" value="KAF8711093.1"/>
    <property type="molecule type" value="Genomic_DNA"/>
</dbReference>
<accession>A0A835C4F7</accession>
<protein>
    <submittedName>
        <fullName evidence="2">Uncharacterized protein</fullName>
    </submittedName>
</protein>
<proteinExistence type="predicted"/>
<dbReference type="AlphaFoldDB" id="A0A835C4F7"/>
<evidence type="ECO:0000313" key="3">
    <source>
        <dbReference type="Proteomes" id="UP000636709"/>
    </source>
</evidence>
<sequence>MPRGLRGWPGGEHHAVLPWPRLPPGLHHQVAGAQQQVPALPPSTAHRHGSSLNQRLQEARRALLLYMHVYAQGLLG</sequence>
<reference evidence="2" key="1">
    <citation type="submission" date="2020-07" db="EMBL/GenBank/DDBJ databases">
        <title>Genome sequence and genetic diversity analysis of an under-domesticated orphan crop, white fonio (Digitaria exilis).</title>
        <authorList>
            <person name="Bennetzen J.L."/>
            <person name="Chen S."/>
            <person name="Ma X."/>
            <person name="Wang X."/>
            <person name="Yssel A.E.J."/>
            <person name="Chaluvadi S.R."/>
            <person name="Johnson M."/>
            <person name="Gangashetty P."/>
            <person name="Hamidou F."/>
            <person name="Sanogo M.D."/>
            <person name="Zwaenepoel A."/>
            <person name="Wallace J."/>
            <person name="Van De Peer Y."/>
            <person name="Van Deynze A."/>
        </authorList>
    </citation>
    <scope>NUCLEOTIDE SEQUENCE</scope>
    <source>
        <tissue evidence="2">Leaves</tissue>
    </source>
</reference>